<gene>
    <name evidence="1" type="ORF">SAMN04488694_12655</name>
</gene>
<accession>A0A1I0IXV8</accession>
<name>A0A1I0IXV8_9EURY</name>
<organism evidence="1 2">
    <name type="scientific">Natrinema hispanicum</name>
    <dbReference type="NCBI Taxonomy" id="392421"/>
    <lineage>
        <taxon>Archaea</taxon>
        <taxon>Methanobacteriati</taxon>
        <taxon>Methanobacteriota</taxon>
        <taxon>Stenosarchaea group</taxon>
        <taxon>Halobacteria</taxon>
        <taxon>Halobacteriales</taxon>
        <taxon>Natrialbaceae</taxon>
        <taxon>Natrinema</taxon>
    </lineage>
</organism>
<dbReference type="EMBL" id="FOIC01000026">
    <property type="protein sequence ID" value="SEU01421.1"/>
    <property type="molecule type" value="Genomic_DNA"/>
</dbReference>
<dbReference type="AlphaFoldDB" id="A0A1I0IXV8"/>
<reference evidence="2" key="1">
    <citation type="submission" date="2016-10" db="EMBL/GenBank/DDBJ databases">
        <authorList>
            <person name="Varghese N."/>
            <person name="Submissions S."/>
        </authorList>
    </citation>
    <scope>NUCLEOTIDE SEQUENCE [LARGE SCALE GENOMIC DNA]</scope>
    <source>
        <strain evidence="2">CDM_6</strain>
    </source>
</reference>
<keyword evidence="2" id="KW-1185">Reference proteome</keyword>
<evidence type="ECO:0000313" key="1">
    <source>
        <dbReference type="EMBL" id="SEU01421.1"/>
    </source>
</evidence>
<dbReference type="Proteomes" id="UP000199320">
    <property type="component" value="Unassembled WGS sequence"/>
</dbReference>
<sequence>MVLYDSFETKNGTFVSSHFKHKRDSCGYGGVGSGGESEQHERMKEIALHKLQWEFDLARSTLEQQVGENIADVYARFEDSQHPYGNGIVVEVQYKNDGKDIEAVTENYLKHGYSVCWVWEEQYDGRDVDLFGGQVNTVWPEAVPSMLKWEHGPQHWREPIGPSYPPNVTVPARLPTAWYDEQSHRIWRSQDWYDVFPDASGYESEYSIQDVQDTLEDPGEIEVTLAPEIVAQLEYNRLKDKYAADSIEDLRRTLWNASWHRRFTDDASQYYPDPTPHTSATVHLPTWLADDGVVARESGPQSGCFGIFYEDPTEVTPKPPAKEYLIPESLLEDFADGVDIMAQYPDLAETIDKVVRIVGFNTDNRVQPETARISSIRQIAHNAGVSPDKSQLAITVAIEAGKLEKVDDRIKVND</sequence>
<protein>
    <submittedName>
        <fullName evidence="1">Uncharacterized protein</fullName>
    </submittedName>
</protein>
<proteinExistence type="predicted"/>
<evidence type="ECO:0000313" key="2">
    <source>
        <dbReference type="Proteomes" id="UP000199320"/>
    </source>
</evidence>